<evidence type="ECO:0000313" key="11">
    <source>
        <dbReference type="Proteomes" id="UP001363622"/>
    </source>
</evidence>
<evidence type="ECO:0000256" key="5">
    <source>
        <dbReference type="ARBA" id="ARBA00022692"/>
    </source>
</evidence>
<evidence type="ECO:0000256" key="7">
    <source>
        <dbReference type="ARBA" id="ARBA00023136"/>
    </source>
</evidence>
<dbReference type="InterPro" id="IPR029044">
    <property type="entry name" value="Nucleotide-diphossugar_trans"/>
</dbReference>
<feature type="transmembrane region" description="Helical" evidence="9">
    <location>
        <begin position="706"/>
        <end position="726"/>
    </location>
</feature>
<reference evidence="10 11" key="1">
    <citation type="submission" date="2024-04" db="EMBL/GenBank/DDBJ databases">
        <title>Phyllosticta paracitricarpa is synonymous to the EU quarantine fungus P. citricarpa based on phylogenomic analyses.</title>
        <authorList>
            <consortium name="Lawrence Berkeley National Laboratory"/>
            <person name="Van Ingen-Buijs V.A."/>
            <person name="Van Westerhoven A.C."/>
            <person name="Haridas S."/>
            <person name="Skiadas P."/>
            <person name="Martin F."/>
            <person name="Groenewald J.Z."/>
            <person name="Crous P.W."/>
            <person name="Seidl M.F."/>
        </authorList>
    </citation>
    <scope>NUCLEOTIDE SEQUENCE [LARGE SCALE GENOMIC DNA]</scope>
    <source>
        <strain evidence="10 11">CBS 123371</strain>
    </source>
</reference>
<protein>
    <recommendedName>
        <fullName evidence="2">chitin synthase</fullName>
        <ecNumber evidence="2">2.4.1.16</ecNumber>
    </recommendedName>
</protein>
<dbReference type="Proteomes" id="UP001363622">
    <property type="component" value="Unassembled WGS sequence"/>
</dbReference>
<keyword evidence="5 9" id="KW-0812">Transmembrane</keyword>
<dbReference type="Pfam" id="PF03142">
    <property type="entry name" value="Chitin_synth_2"/>
    <property type="match status" value="1"/>
</dbReference>
<keyword evidence="6 9" id="KW-1133">Transmembrane helix</keyword>
<comment type="caution">
    <text evidence="10">The sequence shown here is derived from an EMBL/GenBank/DDBJ whole genome shotgun (WGS) entry which is preliminary data.</text>
</comment>
<dbReference type="EMBL" id="JBBPHU010000009">
    <property type="protein sequence ID" value="KAK7514054.1"/>
    <property type="molecule type" value="Genomic_DNA"/>
</dbReference>
<keyword evidence="3" id="KW-0328">Glycosyltransferase</keyword>
<evidence type="ECO:0000256" key="1">
    <source>
        <dbReference type="ARBA" id="ARBA00004141"/>
    </source>
</evidence>
<keyword evidence="7 9" id="KW-0472">Membrane</keyword>
<keyword evidence="4" id="KW-0808">Transferase</keyword>
<feature type="compositionally biased region" description="Basic and acidic residues" evidence="8">
    <location>
        <begin position="788"/>
        <end position="800"/>
    </location>
</feature>
<gene>
    <name evidence="10" type="ORF">IWZ03DRAFT_444704</name>
</gene>
<evidence type="ECO:0000256" key="3">
    <source>
        <dbReference type="ARBA" id="ARBA00022676"/>
    </source>
</evidence>
<feature type="region of interest" description="Disordered" evidence="8">
    <location>
        <begin position="781"/>
        <end position="821"/>
    </location>
</feature>
<feature type="transmembrane region" description="Helical" evidence="9">
    <location>
        <begin position="666"/>
        <end position="686"/>
    </location>
</feature>
<accession>A0ABR1KG79</accession>
<dbReference type="InterPro" id="IPR004835">
    <property type="entry name" value="Chitin_synth"/>
</dbReference>
<evidence type="ECO:0000256" key="6">
    <source>
        <dbReference type="ARBA" id="ARBA00022989"/>
    </source>
</evidence>
<dbReference type="PANTHER" id="PTHR22914">
    <property type="entry name" value="CHITIN SYNTHASE"/>
    <property type="match status" value="1"/>
</dbReference>
<evidence type="ECO:0000256" key="4">
    <source>
        <dbReference type="ARBA" id="ARBA00022679"/>
    </source>
</evidence>
<evidence type="ECO:0000256" key="2">
    <source>
        <dbReference type="ARBA" id="ARBA00012543"/>
    </source>
</evidence>
<dbReference type="SUPFAM" id="SSF53448">
    <property type="entry name" value="Nucleotide-diphospho-sugar transferases"/>
    <property type="match status" value="1"/>
</dbReference>
<comment type="subcellular location">
    <subcellularLocation>
        <location evidence="1">Membrane</location>
        <topology evidence="1">Multi-pass membrane protein</topology>
    </subcellularLocation>
</comment>
<evidence type="ECO:0000313" key="10">
    <source>
        <dbReference type="EMBL" id="KAK7514054.1"/>
    </source>
</evidence>
<evidence type="ECO:0000256" key="8">
    <source>
        <dbReference type="SAM" id="MobiDB-lite"/>
    </source>
</evidence>
<dbReference type="PANTHER" id="PTHR22914:SF46">
    <property type="entry name" value="CHITIN SYNTHASE"/>
    <property type="match status" value="1"/>
</dbReference>
<name>A0ABR1KG79_9PEZI</name>
<organism evidence="10 11">
    <name type="scientific">Phyllosticta citriasiana</name>
    <dbReference type="NCBI Taxonomy" id="595635"/>
    <lineage>
        <taxon>Eukaryota</taxon>
        <taxon>Fungi</taxon>
        <taxon>Dikarya</taxon>
        <taxon>Ascomycota</taxon>
        <taxon>Pezizomycotina</taxon>
        <taxon>Dothideomycetes</taxon>
        <taxon>Dothideomycetes incertae sedis</taxon>
        <taxon>Botryosphaeriales</taxon>
        <taxon>Phyllostictaceae</taxon>
        <taxon>Phyllosticta</taxon>
    </lineage>
</organism>
<evidence type="ECO:0000256" key="9">
    <source>
        <dbReference type="SAM" id="Phobius"/>
    </source>
</evidence>
<sequence length="821" mass="91846">MSNLAGVDDINSNAAAETDFTPQVSSTSCVIDNVAQQPDLDVASTEQVTFEANGAPRSSASSWITIEPSTARVSAGQSTSSLVSDLSSTLTVLEDFPTEHVAYPVRATRSAASSWATIETPPDPESSNKHHENDRAIRTTVCPVPTYLHKSLRDIQPTPTPSIVSSVYFDVEIAASANESARPSFDSYSTAPSTRPSLPTVSFVTCAKDGLSRTNTLHSTITSKESQGGYVTAQEDAEDEKPEKERVRLEDTVEGCGYPEIPDPEDPARILGPKDLRNQRIFFFSVILCLNIGMAMVALFANQGMVVFCFILFIKSKDFLSVIISAVGLLIRKIYRFFKPLPPVPTQWILTLIPAYSESEEQIVKTIYSLRDNDVEPHRQVMVVLLDGRPRDVRSHMTRFVREFQRPYISLKHKRGVLKITAGFMEDVPVIVIEKLKNSGKKDSLILCHDLFNVPRHNIPLYTRLLRKELWTDILPRLTEGQNFKDFDMVFCTDADSTIYKGAVASLANALARDKNAIAACGLVLVELEPGFEWSFWNLYQQFQYTFGQYVRRRAEGFIGKVTCLPGCITMIAVREEMAGAIRKYAEPITIYPVIHHQVQYLGTDRRLTYSMLSQGKKLHTLFVPEAVSETVAPQSLQHYLSQRRRWGSNAYFNNYFYWMGEKMIVITRIAASIEVVRLSMVYYRIFNTSLFLKGLTEGVTFMELLPLIIVSQLPTMWFMFCVFFLEHELRKRAHKLVIGFCINKIISPFISLTVFTKVAKNLGSQVWGMSGVTASSAPAATSVAEQEADKLEAEKKAEEGLAGLQPSESEGENAHQTEVM</sequence>
<keyword evidence="11" id="KW-1185">Reference proteome</keyword>
<proteinExistence type="predicted"/>
<dbReference type="EC" id="2.4.1.16" evidence="2"/>
<feature type="region of interest" description="Disordered" evidence="8">
    <location>
        <begin position="114"/>
        <end position="133"/>
    </location>
</feature>